<reference evidence="6 7" key="1">
    <citation type="submission" date="2019-07" db="EMBL/GenBank/DDBJ databases">
        <title>Caenimonas sedimenti sp. nov., isolated from activated sludge.</title>
        <authorList>
            <person name="Xu J."/>
        </authorList>
    </citation>
    <scope>NUCLEOTIDE SEQUENCE [LARGE SCALE GENOMIC DNA]</scope>
    <source>
        <strain evidence="6 7">HX-9-20</strain>
    </source>
</reference>
<dbReference type="SMART" id="SM00052">
    <property type="entry name" value="EAL"/>
    <property type="match status" value="1"/>
</dbReference>
<evidence type="ECO:0000259" key="5">
    <source>
        <dbReference type="PROSITE" id="PS50887"/>
    </source>
</evidence>
<name>A0A562ZQH2_9BURK</name>
<feature type="domain" description="Response regulatory" evidence="3">
    <location>
        <begin position="60"/>
        <end position="177"/>
    </location>
</feature>
<dbReference type="RefSeq" id="WP_145893629.1">
    <property type="nucleotide sequence ID" value="NZ_VOBQ01000011.1"/>
</dbReference>
<dbReference type="SUPFAM" id="SSF55073">
    <property type="entry name" value="Nucleotide cyclase"/>
    <property type="match status" value="1"/>
</dbReference>
<feature type="domain" description="GGDEF" evidence="5">
    <location>
        <begin position="217"/>
        <end position="361"/>
    </location>
</feature>
<dbReference type="Proteomes" id="UP000318199">
    <property type="component" value="Unassembled WGS sequence"/>
</dbReference>
<dbReference type="PROSITE" id="PS50110">
    <property type="entry name" value="RESPONSE_REGULATORY"/>
    <property type="match status" value="1"/>
</dbReference>
<dbReference type="CDD" id="cd01948">
    <property type="entry name" value="EAL"/>
    <property type="match status" value="1"/>
</dbReference>
<dbReference type="InterPro" id="IPR029787">
    <property type="entry name" value="Nucleotide_cyclase"/>
</dbReference>
<dbReference type="PROSITE" id="PS50887">
    <property type="entry name" value="GGDEF"/>
    <property type="match status" value="1"/>
</dbReference>
<dbReference type="Gene3D" id="3.20.20.450">
    <property type="entry name" value="EAL domain"/>
    <property type="match status" value="1"/>
</dbReference>
<comment type="caution">
    <text evidence="6">The sequence shown here is derived from an EMBL/GenBank/DDBJ whole genome shotgun (WGS) entry which is preliminary data.</text>
</comment>
<gene>
    <name evidence="6" type="ORF">FN976_13845</name>
</gene>
<feature type="domain" description="EAL" evidence="4">
    <location>
        <begin position="370"/>
        <end position="623"/>
    </location>
</feature>
<dbReference type="OrthoDB" id="9813903at2"/>
<dbReference type="Pfam" id="PF00563">
    <property type="entry name" value="EAL"/>
    <property type="match status" value="1"/>
</dbReference>
<accession>A0A562ZQH2</accession>
<dbReference type="GO" id="GO:0000160">
    <property type="term" value="P:phosphorelay signal transduction system"/>
    <property type="evidence" value="ECO:0007669"/>
    <property type="project" value="InterPro"/>
</dbReference>
<dbReference type="Pfam" id="PF00990">
    <property type="entry name" value="GGDEF"/>
    <property type="match status" value="1"/>
</dbReference>
<dbReference type="NCBIfam" id="TIGR00254">
    <property type="entry name" value="GGDEF"/>
    <property type="match status" value="1"/>
</dbReference>
<evidence type="ECO:0000259" key="3">
    <source>
        <dbReference type="PROSITE" id="PS50110"/>
    </source>
</evidence>
<evidence type="ECO:0000256" key="2">
    <source>
        <dbReference type="SAM" id="MobiDB-lite"/>
    </source>
</evidence>
<dbReference type="AlphaFoldDB" id="A0A562ZQH2"/>
<dbReference type="SMART" id="SM00267">
    <property type="entry name" value="GGDEF"/>
    <property type="match status" value="1"/>
</dbReference>
<feature type="region of interest" description="Disordered" evidence="2">
    <location>
        <begin position="1"/>
        <end position="24"/>
    </location>
</feature>
<keyword evidence="1" id="KW-0597">Phosphoprotein</keyword>
<dbReference type="PROSITE" id="PS50883">
    <property type="entry name" value="EAL"/>
    <property type="match status" value="1"/>
</dbReference>
<dbReference type="InterPro" id="IPR001633">
    <property type="entry name" value="EAL_dom"/>
</dbReference>
<dbReference type="InterPro" id="IPR001789">
    <property type="entry name" value="Sig_transdc_resp-reg_receiver"/>
</dbReference>
<dbReference type="SMART" id="SM00448">
    <property type="entry name" value="REC"/>
    <property type="match status" value="1"/>
</dbReference>
<dbReference type="Gene3D" id="3.30.70.270">
    <property type="match status" value="1"/>
</dbReference>
<dbReference type="InterPro" id="IPR043128">
    <property type="entry name" value="Rev_trsase/Diguanyl_cyclase"/>
</dbReference>
<dbReference type="InterPro" id="IPR050706">
    <property type="entry name" value="Cyclic-di-GMP_PDE-like"/>
</dbReference>
<dbReference type="InterPro" id="IPR011006">
    <property type="entry name" value="CheY-like_superfamily"/>
</dbReference>
<dbReference type="InterPro" id="IPR000160">
    <property type="entry name" value="GGDEF_dom"/>
</dbReference>
<dbReference type="Pfam" id="PF00072">
    <property type="entry name" value="Response_reg"/>
    <property type="match status" value="1"/>
</dbReference>
<protein>
    <submittedName>
        <fullName evidence="6">EAL domain-containing protein</fullName>
    </submittedName>
</protein>
<dbReference type="InterPro" id="IPR035919">
    <property type="entry name" value="EAL_sf"/>
</dbReference>
<dbReference type="SUPFAM" id="SSF141868">
    <property type="entry name" value="EAL domain-like"/>
    <property type="match status" value="1"/>
</dbReference>
<organism evidence="6 7">
    <name type="scientific">Caenimonas sedimenti</name>
    <dbReference type="NCBI Taxonomy" id="2596921"/>
    <lineage>
        <taxon>Bacteria</taxon>
        <taxon>Pseudomonadati</taxon>
        <taxon>Pseudomonadota</taxon>
        <taxon>Betaproteobacteria</taxon>
        <taxon>Burkholderiales</taxon>
        <taxon>Comamonadaceae</taxon>
        <taxon>Caenimonas</taxon>
    </lineage>
</organism>
<dbReference type="PANTHER" id="PTHR33121">
    <property type="entry name" value="CYCLIC DI-GMP PHOSPHODIESTERASE PDEF"/>
    <property type="match status" value="1"/>
</dbReference>
<dbReference type="CDD" id="cd01949">
    <property type="entry name" value="GGDEF"/>
    <property type="match status" value="1"/>
</dbReference>
<dbReference type="GO" id="GO:0071111">
    <property type="term" value="F:cyclic-guanylate-specific phosphodiesterase activity"/>
    <property type="evidence" value="ECO:0007669"/>
    <property type="project" value="InterPro"/>
</dbReference>
<feature type="modified residue" description="4-aspartylphosphate" evidence="1">
    <location>
        <position position="110"/>
    </location>
</feature>
<dbReference type="SUPFAM" id="SSF52172">
    <property type="entry name" value="CheY-like"/>
    <property type="match status" value="1"/>
</dbReference>
<dbReference type="Gene3D" id="3.40.50.2300">
    <property type="match status" value="1"/>
</dbReference>
<sequence length="632" mass="68496">MSTKPDPASHDLASSGTHDTPPITVFSPGDEKLAEEVLQKLAPQSGAWSRRSTSAMEQAVIMMVDDESLNIEMTEAFLTEAGYQNFVHTTDSRRALPMMRERQPSVLLLDLSMPHIGGLEILDAMRQDPDLRHLPVIVLTSTTDPAVKLQALSQGAMDFLSKPVDPSELALRIRNTLGATAYRDFLAHHDALTGLPNQLRYRSALAEVLQVARTAGHRGAVLHVGVDRLGAINDALGRGVGDQVLQRLAKRLAQCVETEVGGDLSTGGQSPMLFRFEGDAFAVLVPQAEETDLLAAFISKLVEESGFAFSRGGQDLFITCSVGIAAFPQDGRTPEEVVTNANVALSQAKESGRNTFEFFSSKMNELARSRLTAGADLRRAFGRNEIELLYWPVVELATGKLAGAEAVIQWKQPSGRVVASQELLALAATNDMFAGMSEWALEQVVGHVRRWSAAGLPLVPISVNLSLAHVRARELAEMLRKATRSGLEPKHLAIQLQQFRGVMELLPADRKALEQLRTVGFRLALDAFGSGSAGPLILRELPFDEVKLDPRFLDGITEVATANLLRGVLRMLERMGLRAIVCGVDHPLKLAFLQKLQAPYGQGPALGDALSGMDFAVKWLTRHGKPGAPGAP</sequence>
<keyword evidence="7" id="KW-1185">Reference proteome</keyword>
<dbReference type="PANTHER" id="PTHR33121:SF70">
    <property type="entry name" value="SIGNALING PROTEIN YKOW"/>
    <property type="match status" value="1"/>
</dbReference>
<evidence type="ECO:0000256" key="1">
    <source>
        <dbReference type="PROSITE-ProRule" id="PRU00169"/>
    </source>
</evidence>
<dbReference type="EMBL" id="VOBQ01000011">
    <property type="protein sequence ID" value="TWO70637.1"/>
    <property type="molecule type" value="Genomic_DNA"/>
</dbReference>
<proteinExistence type="predicted"/>
<evidence type="ECO:0000313" key="6">
    <source>
        <dbReference type="EMBL" id="TWO70637.1"/>
    </source>
</evidence>
<evidence type="ECO:0000313" key="7">
    <source>
        <dbReference type="Proteomes" id="UP000318199"/>
    </source>
</evidence>
<evidence type="ECO:0000259" key="4">
    <source>
        <dbReference type="PROSITE" id="PS50883"/>
    </source>
</evidence>